<protein>
    <recommendedName>
        <fullName evidence="2">BrnT family toxin</fullName>
    </recommendedName>
</protein>
<dbReference type="AlphaFoldDB" id="A0A3B0V9D3"/>
<gene>
    <name evidence="1" type="ORF">MNBD_CHLOROFLEXI01-2100</name>
</gene>
<dbReference type="InterPro" id="IPR038573">
    <property type="entry name" value="BrnT_sf"/>
</dbReference>
<reference evidence="1" key="1">
    <citation type="submission" date="2018-06" db="EMBL/GenBank/DDBJ databases">
        <authorList>
            <person name="Zhirakovskaya E."/>
        </authorList>
    </citation>
    <scope>NUCLEOTIDE SEQUENCE</scope>
</reference>
<organism evidence="1">
    <name type="scientific">hydrothermal vent metagenome</name>
    <dbReference type="NCBI Taxonomy" id="652676"/>
    <lineage>
        <taxon>unclassified sequences</taxon>
        <taxon>metagenomes</taxon>
        <taxon>ecological metagenomes</taxon>
    </lineage>
</organism>
<accession>A0A3B0V9D3</accession>
<proteinExistence type="predicted"/>
<dbReference type="InterPro" id="IPR007460">
    <property type="entry name" value="BrnT_toxin"/>
</dbReference>
<dbReference type="Pfam" id="PF04365">
    <property type="entry name" value="BrnT_toxin"/>
    <property type="match status" value="1"/>
</dbReference>
<sequence>MRYLRFNWDPRKARATIHKHGITFEEATSVFYDDKAVEFYDDEHSDWEDRFLLLGISSKLRLLMICHCYRESDSIIRIISARKATTNEADYYKW</sequence>
<dbReference type="Gene3D" id="3.10.450.530">
    <property type="entry name" value="Ribonuclease toxin, BrnT, of type II toxin-antitoxin system"/>
    <property type="match status" value="1"/>
</dbReference>
<evidence type="ECO:0008006" key="2">
    <source>
        <dbReference type="Google" id="ProtNLM"/>
    </source>
</evidence>
<dbReference type="EMBL" id="UOEU01000549">
    <property type="protein sequence ID" value="VAW34747.1"/>
    <property type="molecule type" value="Genomic_DNA"/>
</dbReference>
<evidence type="ECO:0000313" key="1">
    <source>
        <dbReference type="EMBL" id="VAW34747.1"/>
    </source>
</evidence>
<name>A0A3B0V9D3_9ZZZZ</name>